<sequence>MSSKAGRARRSTGTCRTRCIPPRCRTQGLPMPLPLDLPGRPDERVLRQFVSALLFEGLARVDEPSSDDGMTLLQIGKGEARARLRHGPFGRPRIAPGSFQLRCPETRAWTGGSLDHLIHLLPAQEAARLTLLDELERTVTFLHQDSALLQPVDRRSLPFDRLDCALAEAHPYHPCFKSRTGFTLKDNALFGPEAARPFRLHWLAIARRHVREALPTDPEIFWRKELGEAHAARLFSRMRRKGISLDGHALVPVHPWQWRHLKHGLLADWIADGRVASLGENGDPYRATQSIRTLVNHADPARAHVKLPLDIVNTSSRRGLEPHSIVTAPHLSRWLAALVAGDQDFRSRYRLEVLQEYAGIRVDAHGALDGRLGLMLRESPQTAPDEQAVPVNALMMMEADGKPFIAPWIARHGLLPWLSRMLEVTILPVWHLMVHHGVGLEAHGQNMILVLRNGWPERLILRDFHESVEFCPALLRVPDALPDFAAIDPVYDGAPSDAYYWTDHANELRELVMDCLFIYCLTEISLLIETAYGLSERAFWDIVTRLLDGYAADYRDQQRLCLFAHDQPDISTESLLSRKLFRDRSLYRHRVPNPLGLRDRSDQP</sequence>
<dbReference type="Pfam" id="PF06276">
    <property type="entry name" value="FhuF"/>
    <property type="match status" value="1"/>
</dbReference>
<feature type="domain" description="Aerobactin siderophore biosynthesis IucA/IucC-like C-terminal" evidence="3">
    <location>
        <begin position="417"/>
        <end position="586"/>
    </location>
</feature>
<dbReference type="Gene3D" id="1.10.510.40">
    <property type="match status" value="1"/>
</dbReference>
<proteinExistence type="predicted"/>
<feature type="domain" description="Aerobactin siderophore biosynthesis IucA/IucC N-terminal" evidence="2">
    <location>
        <begin position="159"/>
        <end position="395"/>
    </location>
</feature>
<protein>
    <submittedName>
        <fullName evidence="4">Rhizobactin siderophore biosynthesis protein RhsF</fullName>
    </submittedName>
</protein>
<reference evidence="4 5" key="1">
    <citation type="submission" date="2019-07" db="EMBL/GenBank/DDBJ databases">
        <title>Ln-dependent methylotrophs.</title>
        <authorList>
            <person name="Tani A."/>
        </authorList>
    </citation>
    <scope>NUCLEOTIDE SEQUENCE [LARGE SCALE GENOMIC DNA]</scope>
    <source>
        <strain evidence="4 5">SM12</strain>
    </source>
</reference>
<dbReference type="AlphaFoldDB" id="A0A549TFL6"/>
<comment type="pathway">
    <text evidence="1">Siderophore biosynthesis.</text>
</comment>
<dbReference type="GO" id="GO:0019290">
    <property type="term" value="P:siderophore biosynthetic process"/>
    <property type="evidence" value="ECO:0007669"/>
    <property type="project" value="InterPro"/>
</dbReference>
<evidence type="ECO:0000259" key="2">
    <source>
        <dbReference type="Pfam" id="PF04183"/>
    </source>
</evidence>
<gene>
    <name evidence="4" type="ORF">FNA46_04980</name>
</gene>
<evidence type="ECO:0000259" key="3">
    <source>
        <dbReference type="Pfam" id="PF06276"/>
    </source>
</evidence>
<accession>A0A549TFL6</accession>
<dbReference type="InterPro" id="IPR007310">
    <property type="entry name" value="Aerobactin_biosyn_IucA/IucC_N"/>
</dbReference>
<keyword evidence="5" id="KW-1185">Reference proteome</keyword>
<evidence type="ECO:0000313" key="4">
    <source>
        <dbReference type="EMBL" id="TRL41290.1"/>
    </source>
</evidence>
<dbReference type="Gene3D" id="6.10.250.3370">
    <property type="match status" value="1"/>
</dbReference>
<name>A0A549TFL6_9HYPH</name>
<dbReference type="PANTHER" id="PTHR34384">
    <property type="entry name" value="L-2,3-DIAMINOPROPANOATE--CITRATE LIGASE"/>
    <property type="match status" value="1"/>
</dbReference>
<evidence type="ECO:0000313" key="5">
    <source>
        <dbReference type="Proteomes" id="UP000316801"/>
    </source>
</evidence>
<dbReference type="Proteomes" id="UP000316801">
    <property type="component" value="Unassembled WGS sequence"/>
</dbReference>
<organism evidence="4 5">
    <name type="scientific">Rhizobium straminoryzae</name>
    <dbReference type="NCBI Taxonomy" id="1387186"/>
    <lineage>
        <taxon>Bacteria</taxon>
        <taxon>Pseudomonadati</taxon>
        <taxon>Pseudomonadota</taxon>
        <taxon>Alphaproteobacteria</taxon>
        <taxon>Hyphomicrobiales</taxon>
        <taxon>Rhizobiaceae</taxon>
        <taxon>Rhizobium/Agrobacterium group</taxon>
        <taxon>Rhizobium</taxon>
    </lineage>
</organism>
<dbReference type="PANTHER" id="PTHR34384:SF6">
    <property type="entry name" value="STAPHYLOFERRIN B SYNTHASE"/>
    <property type="match status" value="1"/>
</dbReference>
<dbReference type="EMBL" id="VJMG01000010">
    <property type="protein sequence ID" value="TRL41290.1"/>
    <property type="molecule type" value="Genomic_DNA"/>
</dbReference>
<dbReference type="Pfam" id="PF04183">
    <property type="entry name" value="IucA_IucC"/>
    <property type="match status" value="1"/>
</dbReference>
<evidence type="ECO:0000256" key="1">
    <source>
        <dbReference type="ARBA" id="ARBA00004924"/>
    </source>
</evidence>
<comment type="caution">
    <text evidence="4">The sequence shown here is derived from an EMBL/GenBank/DDBJ whole genome shotgun (WGS) entry which is preliminary data.</text>
</comment>
<dbReference type="InterPro" id="IPR022770">
    <property type="entry name" value="IucA/IucC-like_C"/>
</dbReference>
<dbReference type="GO" id="GO:0016881">
    <property type="term" value="F:acid-amino acid ligase activity"/>
    <property type="evidence" value="ECO:0007669"/>
    <property type="project" value="UniProtKB-ARBA"/>
</dbReference>
<dbReference type="InterPro" id="IPR037455">
    <property type="entry name" value="LucA/IucC-like"/>
</dbReference>